<dbReference type="Proteomes" id="UP000722485">
    <property type="component" value="Unassembled WGS sequence"/>
</dbReference>
<dbReference type="SUPFAM" id="SSF53187">
    <property type="entry name" value="Zn-dependent exopeptidases"/>
    <property type="match status" value="1"/>
</dbReference>
<protein>
    <recommendedName>
        <fullName evidence="3">Peptidase M14 domain-containing protein</fullName>
    </recommendedName>
</protein>
<accession>A0A9P5HE12</accession>
<gene>
    <name evidence="4" type="ORF">G7Z17_g1853</name>
</gene>
<comment type="similarity">
    <text evidence="1 2">Belongs to the peptidase M14 family.</text>
</comment>
<dbReference type="GO" id="GO:0004181">
    <property type="term" value="F:metallocarboxypeptidase activity"/>
    <property type="evidence" value="ECO:0007669"/>
    <property type="project" value="InterPro"/>
</dbReference>
<dbReference type="Gene3D" id="3.40.630.10">
    <property type="entry name" value="Zn peptidases"/>
    <property type="match status" value="1"/>
</dbReference>
<reference evidence="4" key="1">
    <citation type="submission" date="2020-03" db="EMBL/GenBank/DDBJ databases">
        <title>Draft Genome Sequence of Cylindrodendrum hubeiense.</title>
        <authorList>
            <person name="Buettner E."/>
            <person name="Kellner H."/>
        </authorList>
    </citation>
    <scope>NUCLEOTIDE SEQUENCE</scope>
    <source>
        <strain evidence="4">IHI 201604</strain>
    </source>
</reference>
<dbReference type="Pfam" id="PF00246">
    <property type="entry name" value="Peptidase_M14"/>
    <property type="match status" value="1"/>
</dbReference>
<feature type="domain" description="Peptidase M14" evidence="3">
    <location>
        <begin position="1"/>
        <end position="276"/>
    </location>
</feature>
<dbReference type="AlphaFoldDB" id="A0A9P5HE12"/>
<dbReference type="GO" id="GO:0008270">
    <property type="term" value="F:zinc ion binding"/>
    <property type="evidence" value="ECO:0007669"/>
    <property type="project" value="InterPro"/>
</dbReference>
<keyword evidence="5" id="KW-1185">Reference proteome</keyword>
<proteinExistence type="inferred from homology"/>
<dbReference type="InterPro" id="IPR000834">
    <property type="entry name" value="Peptidase_M14"/>
</dbReference>
<dbReference type="CDD" id="cd06242">
    <property type="entry name" value="M14-like"/>
    <property type="match status" value="1"/>
</dbReference>
<evidence type="ECO:0000313" key="5">
    <source>
        <dbReference type="Proteomes" id="UP000722485"/>
    </source>
</evidence>
<feature type="active site" description="Proton donor/acceptor" evidence="2">
    <location>
        <position position="247"/>
    </location>
</feature>
<evidence type="ECO:0000259" key="3">
    <source>
        <dbReference type="PROSITE" id="PS52035"/>
    </source>
</evidence>
<sequence length="466" mass="51778">MKLYSPAFLYSATIPSGFAFGTEGPTDQEVMDSFLQKLSRKNSWMKYGDKNKVRVWVQGAVHGNEPGSDQAVMALLGALDSNQTWAHSLLEQLDIFVLPRYNPDGVYYFQDRLATNFDPNRDHTKVARKHTKNIKSELVKFAPHVAVDMHEYTATRQYGRWYHGSDALFAPAKNLNVHKNIRALGEGLFSTNIEAALEAKGLRWETYVTGTAGKDLDMAVTFTEAGSDAKIGRNAIGLTQAVAFLSETRGIQLADQHFQRRVATGLTLVSSILQTAADHASEVYSIVEESIDDFISGWESDEIVITDSPVLTNRTFTLIDVTNGSLVQGPVQFRSTSPVVANLTRIRPEAYLIPAGWADLAKRLQYLGLVVEVLDKSWTGKVEALNITSCKFGSKYYEGAVRARVTADVHVKEVKLPVGSFYITTRQKNAAMAFMALEPENIDSFASFNIIAFDVGDEYQIYRLMT</sequence>
<dbReference type="EMBL" id="JAANBB010000016">
    <property type="protein sequence ID" value="KAF7555875.1"/>
    <property type="molecule type" value="Genomic_DNA"/>
</dbReference>
<organism evidence="4 5">
    <name type="scientific">Cylindrodendrum hubeiense</name>
    <dbReference type="NCBI Taxonomy" id="595255"/>
    <lineage>
        <taxon>Eukaryota</taxon>
        <taxon>Fungi</taxon>
        <taxon>Dikarya</taxon>
        <taxon>Ascomycota</taxon>
        <taxon>Pezizomycotina</taxon>
        <taxon>Sordariomycetes</taxon>
        <taxon>Hypocreomycetidae</taxon>
        <taxon>Hypocreales</taxon>
        <taxon>Nectriaceae</taxon>
        <taxon>Cylindrodendrum</taxon>
    </lineage>
</organism>
<dbReference type="GO" id="GO:0006508">
    <property type="term" value="P:proteolysis"/>
    <property type="evidence" value="ECO:0007669"/>
    <property type="project" value="InterPro"/>
</dbReference>
<evidence type="ECO:0000256" key="1">
    <source>
        <dbReference type="ARBA" id="ARBA00005988"/>
    </source>
</evidence>
<dbReference type="PROSITE" id="PS52035">
    <property type="entry name" value="PEPTIDASE_M14"/>
    <property type="match status" value="1"/>
</dbReference>
<evidence type="ECO:0000256" key="2">
    <source>
        <dbReference type="PROSITE-ProRule" id="PRU01379"/>
    </source>
</evidence>
<name>A0A9P5HE12_9HYPO</name>
<evidence type="ECO:0000313" key="4">
    <source>
        <dbReference type="EMBL" id="KAF7555875.1"/>
    </source>
</evidence>
<comment type="caution">
    <text evidence="4">The sequence shown here is derived from an EMBL/GenBank/DDBJ whole genome shotgun (WGS) entry which is preliminary data.</text>
</comment>
<dbReference type="OrthoDB" id="3626597at2759"/>